<sequence length="633" mass="70071">MSSPPANTSLSLSLSLSQNHTASFHKNSLWTSGFWGDEDQAKGLVDMASASSKHSQKHVGSKSGEMEEIVRYMTNLPSYLERGKPVQGRALNFGVLDWGRLEQWQYHQHEQSGITANKHSPSGSNSSNRSSLHSHLNISTEDISTKDAPVSHSREKKSTNRSRTKPRGLKKNDLHPQDLVESKSSDDMGSFMTASSSSSKGKMKIQDELVNKTENFQDSSYETCGGTNLSDTKSDTPNSFPFKNEIVSRKNSKNKADSKRKPSITCQIKTPEENERSVSSKNSNFKTGSIAAGKNRFSFSMSSKSSAPEDSKLKSKVKMDLGNCKEIRVDNSCKNKMNDSSSSLSRKCALFQMAVKNGRPLFTFSVDNNNNEILAATVRSLAGKDDTNSWIYTFFTIHEVKKKKSGWLYHSTKDKGNEYLPNVTAQMTVSNPTVSNCTTREFVLSSVDSGQPDDQTLDVQLENELAAIVVRFLRKAGEDENQDCFSATVILPGGHHSVPRKGEPSPLIERWRTGGTCDCGGWDVGCRLRTLTNKMQSNRRSNSPESFDLFLQGDVINERPFFSLSPIKEGIFSVDYNASLSLLHAFSICISVIECRKSSHQTELRTYVAKRVDDDVVPVTYASLPPVSPVGRV</sequence>
<reference evidence="1 2" key="2">
    <citation type="journal article" date="2022" name="Mol. Ecol. Resour.">
        <title>The genomes of chicory, endive, great burdock and yacon provide insights into Asteraceae paleo-polyploidization history and plant inulin production.</title>
        <authorList>
            <person name="Fan W."/>
            <person name="Wang S."/>
            <person name="Wang H."/>
            <person name="Wang A."/>
            <person name="Jiang F."/>
            <person name="Liu H."/>
            <person name="Zhao H."/>
            <person name="Xu D."/>
            <person name="Zhang Y."/>
        </authorList>
    </citation>
    <scope>NUCLEOTIDE SEQUENCE [LARGE SCALE GENOMIC DNA]</scope>
    <source>
        <strain evidence="2">cv. Yunnan</strain>
        <tissue evidence="1">Leaves</tissue>
    </source>
</reference>
<protein>
    <submittedName>
        <fullName evidence="1">Uncharacterized protein</fullName>
    </submittedName>
</protein>
<dbReference type="EMBL" id="CM042021">
    <property type="protein sequence ID" value="KAI3820011.1"/>
    <property type="molecule type" value="Genomic_DNA"/>
</dbReference>
<keyword evidence="2" id="KW-1185">Reference proteome</keyword>
<evidence type="ECO:0000313" key="1">
    <source>
        <dbReference type="EMBL" id="KAI3820011.1"/>
    </source>
</evidence>
<proteinExistence type="predicted"/>
<comment type="caution">
    <text evidence="1">The sequence shown here is derived from an EMBL/GenBank/DDBJ whole genome shotgun (WGS) entry which is preliminary data.</text>
</comment>
<dbReference type="Proteomes" id="UP001056120">
    <property type="component" value="Linkage Group LG04"/>
</dbReference>
<organism evidence="1 2">
    <name type="scientific">Smallanthus sonchifolius</name>
    <dbReference type="NCBI Taxonomy" id="185202"/>
    <lineage>
        <taxon>Eukaryota</taxon>
        <taxon>Viridiplantae</taxon>
        <taxon>Streptophyta</taxon>
        <taxon>Embryophyta</taxon>
        <taxon>Tracheophyta</taxon>
        <taxon>Spermatophyta</taxon>
        <taxon>Magnoliopsida</taxon>
        <taxon>eudicotyledons</taxon>
        <taxon>Gunneridae</taxon>
        <taxon>Pentapetalae</taxon>
        <taxon>asterids</taxon>
        <taxon>campanulids</taxon>
        <taxon>Asterales</taxon>
        <taxon>Asteraceae</taxon>
        <taxon>Asteroideae</taxon>
        <taxon>Heliantheae alliance</taxon>
        <taxon>Millerieae</taxon>
        <taxon>Smallanthus</taxon>
    </lineage>
</organism>
<reference evidence="2" key="1">
    <citation type="journal article" date="2022" name="Mol. Ecol. Resour.">
        <title>The genomes of chicory, endive, great burdock and yacon provide insights into Asteraceae palaeo-polyploidization history and plant inulin production.</title>
        <authorList>
            <person name="Fan W."/>
            <person name="Wang S."/>
            <person name="Wang H."/>
            <person name="Wang A."/>
            <person name="Jiang F."/>
            <person name="Liu H."/>
            <person name="Zhao H."/>
            <person name="Xu D."/>
            <person name="Zhang Y."/>
        </authorList>
    </citation>
    <scope>NUCLEOTIDE SEQUENCE [LARGE SCALE GENOMIC DNA]</scope>
    <source>
        <strain evidence="2">cv. Yunnan</strain>
    </source>
</reference>
<name>A0ACB9JIN0_9ASTR</name>
<evidence type="ECO:0000313" key="2">
    <source>
        <dbReference type="Proteomes" id="UP001056120"/>
    </source>
</evidence>
<gene>
    <name evidence="1" type="ORF">L1987_13867</name>
</gene>
<accession>A0ACB9JIN0</accession>